<dbReference type="EMBL" id="JABSTU010000010">
    <property type="protein sequence ID" value="KAH8018906.1"/>
    <property type="molecule type" value="Genomic_DNA"/>
</dbReference>
<gene>
    <name evidence="2" type="ORF">HPB51_013972</name>
</gene>
<organism evidence="2 3">
    <name type="scientific">Rhipicephalus microplus</name>
    <name type="common">Cattle tick</name>
    <name type="synonym">Boophilus microplus</name>
    <dbReference type="NCBI Taxonomy" id="6941"/>
    <lineage>
        <taxon>Eukaryota</taxon>
        <taxon>Metazoa</taxon>
        <taxon>Ecdysozoa</taxon>
        <taxon>Arthropoda</taxon>
        <taxon>Chelicerata</taxon>
        <taxon>Arachnida</taxon>
        <taxon>Acari</taxon>
        <taxon>Parasitiformes</taxon>
        <taxon>Ixodida</taxon>
        <taxon>Ixodoidea</taxon>
        <taxon>Ixodidae</taxon>
        <taxon>Rhipicephalinae</taxon>
        <taxon>Rhipicephalus</taxon>
        <taxon>Boophilus</taxon>
    </lineage>
</organism>
<evidence type="ECO:0000259" key="1">
    <source>
        <dbReference type="Pfam" id="PF13843"/>
    </source>
</evidence>
<name>A0A9J6DAB8_RHIMP</name>
<comment type="caution">
    <text evidence="2">The sequence shown here is derived from an EMBL/GenBank/DDBJ whole genome shotgun (WGS) entry which is preliminary data.</text>
</comment>
<accession>A0A9J6DAB8</accession>
<dbReference type="PANTHER" id="PTHR46599:SF3">
    <property type="entry name" value="PIGGYBAC TRANSPOSABLE ELEMENT-DERIVED PROTEIN 4"/>
    <property type="match status" value="1"/>
</dbReference>
<dbReference type="Pfam" id="PF13843">
    <property type="entry name" value="DDE_Tnp_1_7"/>
    <property type="match status" value="1"/>
</dbReference>
<evidence type="ECO:0000313" key="2">
    <source>
        <dbReference type="EMBL" id="KAH8018906.1"/>
    </source>
</evidence>
<sequence>MRQYIRDKVTKRCYKLWVLADSETGYTLLFSVYTGKHERPRPHGLALDVVSSLCSEYLDQGYRIYMDNFYTSAKLFDHLLERKTLACGTTRKDRRYFPTELKNVAWERRAQRGDGRWLCDGNILYMQWKDRRAVNLMSTIHTANQFVPATRRQKTGDRWTLITIKRPLLVQDYNAGMLGVD</sequence>
<dbReference type="InterPro" id="IPR029526">
    <property type="entry name" value="PGBD"/>
</dbReference>
<protein>
    <recommendedName>
        <fullName evidence="1">PiggyBac transposable element-derived protein domain-containing protein</fullName>
    </recommendedName>
</protein>
<reference evidence="2" key="2">
    <citation type="submission" date="2021-09" db="EMBL/GenBank/DDBJ databases">
        <authorList>
            <person name="Jia N."/>
            <person name="Wang J."/>
            <person name="Shi W."/>
            <person name="Du L."/>
            <person name="Sun Y."/>
            <person name="Zhan W."/>
            <person name="Jiang J."/>
            <person name="Wang Q."/>
            <person name="Zhang B."/>
            <person name="Ji P."/>
            <person name="Sakyi L.B."/>
            <person name="Cui X."/>
            <person name="Yuan T."/>
            <person name="Jiang B."/>
            <person name="Yang W."/>
            <person name="Lam T.T.-Y."/>
            <person name="Chang Q."/>
            <person name="Ding S."/>
            <person name="Wang X."/>
            <person name="Zhu J."/>
            <person name="Ruan X."/>
            <person name="Zhao L."/>
            <person name="Wei J."/>
            <person name="Que T."/>
            <person name="Du C."/>
            <person name="Cheng J."/>
            <person name="Dai P."/>
            <person name="Han X."/>
            <person name="Huang E."/>
            <person name="Gao Y."/>
            <person name="Liu J."/>
            <person name="Shao H."/>
            <person name="Ye R."/>
            <person name="Li L."/>
            <person name="Wei W."/>
            <person name="Wang X."/>
            <person name="Wang C."/>
            <person name="Huo Q."/>
            <person name="Li W."/>
            <person name="Guo W."/>
            <person name="Chen H."/>
            <person name="Chen S."/>
            <person name="Zhou L."/>
            <person name="Zhou L."/>
            <person name="Ni X."/>
            <person name="Tian J."/>
            <person name="Zhou Y."/>
            <person name="Sheng Y."/>
            <person name="Liu T."/>
            <person name="Pan Y."/>
            <person name="Xia L."/>
            <person name="Li J."/>
            <person name="Zhao F."/>
            <person name="Cao W."/>
        </authorList>
    </citation>
    <scope>NUCLEOTIDE SEQUENCE</scope>
    <source>
        <strain evidence="2">Rmic-2018</strain>
        <tissue evidence="2">Larvae</tissue>
    </source>
</reference>
<dbReference type="PANTHER" id="PTHR46599">
    <property type="entry name" value="PIGGYBAC TRANSPOSABLE ELEMENT-DERIVED PROTEIN 4"/>
    <property type="match status" value="1"/>
</dbReference>
<dbReference type="AlphaFoldDB" id="A0A9J6DAB8"/>
<keyword evidence="3" id="KW-1185">Reference proteome</keyword>
<dbReference type="Proteomes" id="UP000821866">
    <property type="component" value="Chromosome 8"/>
</dbReference>
<reference evidence="2" key="1">
    <citation type="journal article" date="2020" name="Cell">
        <title>Large-Scale Comparative Analyses of Tick Genomes Elucidate Their Genetic Diversity and Vector Capacities.</title>
        <authorList>
            <consortium name="Tick Genome and Microbiome Consortium (TIGMIC)"/>
            <person name="Jia N."/>
            <person name="Wang J."/>
            <person name="Shi W."/>
            <person name="Du L."/>
            <person name="Sun Y."/>
            <person name="Zhan W."/>
            <person name="Jiang J.F."/>
            <person name="Wang Q."/>
            <person name="Zhang B."/>
            <person name="Ji P."/>
            <person name="Bell-Sakyi L."/>
            <person name="Cui X.M."/>
            <person name="Yuan T.T."/>
            <person name="Jiang B.G."/>
            <person name="Yang W.F."/>
            <person name="Lam T.T."/>
            <person name="Chang Q.C."/>
            <person name="Ding S.J."/>
            <person name="Wang X.J."/>
            <person name="Zhu J.G."/>
            <person name="Ruan X.D."/>
            <person name="Zhao L."/>
            <person name="Wei J.T."/>
            <person name="Ye R.Z."/>
            <person name="Que T.C."/>
            <person name="Du C.H."/>
            <person name="Zhou Y.H."/>
            <person name="Cheng J.X."/>
            <person name="Dai P.F."/>
            <person name="Guo W.B."/>
            <person name="Han X.H."/>
            <person name="Huang E.J."/>
            <person name="Li L.F."/>
            <person name="Wei W."/>
            <person name="Gao Y.C."/>
            <person name="Liu J.Z."/>
            <person name="Shao H.Z."/>
            <person name="Wang X."/>
            <person name="Wang C.C."/>
            <person name="Yang T.C."/>
            <person name="Huo Q.B."/>
            <person name="Li W."/>
            <person name="Chen H.Y."/>
            <person name="Chen S.E."/>
            <person name="Zhou L.G."/>
            <person name="Ni X.B."/>
            <person name="Tian J.H."/>
            <person name="Sheng Y."/>
            <person name="Liu T."/>
            <person name="Pan Y.S."/>
            <person name="Xia L.Y."/>
            <person name="Li J."/>
            <person name="Zhao F."/>
            <person name="Cao W.C."/>
        </authorList>
    </citation>
    <scope>NUCLEOTIDE SEQUENCE</scope>
    <source>
        <strain evidence="2">Rmic-2018</strain>
    </source>
</reference>
<proteinExistence type="predicted"/>
<feature type="domain" description="PiggyBac transposable element-derived protein" evidence="1">
    <location>
        <begin position="2"/>
        <end position="181"/>
    </location>
</feature>
<evidence type="ECO:0000313" key="3">
    <source>
        <dbReference type="Proteomes" id="UP000821866"/>
    </source>
</evidence>